<evidence type="ECO:0000256" key="5">
    <source>
        <dbReference type="ARBA" id="ARBA00023172"/>
    </source>
</evidence>
<dbReference type="NCBIfam" id="TIGR01766">
    <property type="entry name" value="IS200/IS605 family accessory protein TnpB-like domain"/>
    <property type="match status" value="1"/>
</dbReference>
<comment type="similarity">
    <text evidence="2">In the N-terminal section; belongs to the transposase 2 family.</text>
</comment>
<comment type="caution">
    <text evidence="8">The sequence shown here is derived from an EMBL/GenBank/DDBJ whole genome shotgun (WGS) entry which is preliminary data.</text>
</comment>
<name>A0A7Z0J7U7_9ACTN</name>
<dbReference type="Proteomes" id="UP000572051">
    <property type="component" value="Unassembled WGS sequence"/>
</dbReference>
<keyword evidence="9" id="KW-1185">Reference proteome</keyword>
<gene>
    <name evidence="8" type="ORF">HNR10_000147</name>
</gene>
<dbReference type="AlphaFoldDB" id="A0A7Z0J7U7"/>
<keyword evidence="3" id="KW-0815">Transposition</keyword>
<evidence type="ECO:0000259" key="6">
    <source>
        <dbReference type="Pfam" id="PF01385"/>
    </source>
</evidence>
<protein>
    <submittedName>
        <fullName evidence="8">IS605 OrfB family transposase</fullName>
    </submittedName>
</protein>
<comment type="similarity">
    <text evidence="1">In the C-terminal section; belongs to the transposase 35 family.</text>
</comment>
<sequence length="416" mass="46320">MKVVVRIKLLPSPEQAQALQATLDACNRAASAASQVAFDTGTTHKYALQKRVYTTLKAEFGLSAQPAVRVVGKVADAYTTRTTHLRNGLLGRQGSKRRARTESTPIRFRPDAAQPFDARCLSWQLDARTVSIWTTRGRMKDLAFTGSPDQLTMLAEHRQGESDLLCLDGVWFLSATCEVPEKPLNTDPAGFVGVDLGIVEIATTSTGDRFAGRGLNRYRRRQNRLRAKLQRKNTKSAKRVLKRLRRREARRARDVNHRISKSIVERAERTGHGIALEDLKGIRGRVRQAKHQRSTLHSWGFAQLRDFITYKARRAGVPVVVVDPAYSSQSCSECDHTSRRNRPSRAVFSCTACGVVLHADTNASRNLARRGEVVWNAGRLSAAPTPPLERGWTREASYHPGGTLPASLWLQPQVVD</sequence>
<evidence type="ECO:0000256" key="3">
    <source>
        <dbReference type="ARBA" id="ARBA00022578"/>
    </source>
</evidence>
<dbReference type="NCBIfam" id="NF040570">
    <property type="entry name" value="guided_TnpB"/>
    <property type="match status" value="1"/>
</dbReference>
<accession>A0A7Z0J7U7</accession>
<dbReference type="InterPro" id="IPR010095">
    <property type="entry name" value="Cas12f1-like_TNB"/>
</dbReference>
<keyword evidence="4" id="KW-0238">DNA-binding</keyword>
<evidence type="ECO:0000256" key="1">
    <source>
        <dbReference type="ARBA" id="ARBA00008761"/>
    </source>
</evidence>
<dbReference type="GO" id="GO:0003677">
    <property type="term" value="F:DNA binding"/>
    <property type="evidence" value="ECO:0007669"/>
    <property type="project" value="UniProtKB-KW"/>
</dbReference>
<dbReference type="PANTHER" id="PTHR30405:SF11">
    <property type="entry name" value="RNA-GUIDED DNA ENDONUCLEASE RV2885C-RELATED"/>
    <property type="match status" value="1"/>
</dbReference>
<reference evidence="8 9" key="1">
    <citation type="submission" date="2020-07" db="EMBL/GenBank/DDBJ databases">
        <title>Sequencing the genomes of 1000 actinobacteria strains.</title>
        <authorList>
            <person name="Klenk H.-P."/>
        </authorList>
    </citation>
    <scope>NUCLEOTIDE SEQUENCE [LARGE SCALE GENOMIC DNA]</scope>
    <source>
        <strain evidence="8 9">DSM 44442</strain>
    </source>
</reference>
<dbReference type="InterPro" id="IPR051399">
    <property type="entry name" value="RNA-guided_DNA_endo/Transpos"/>
</dbReference>
<dbReference type="GO" id="GO:0032196">
    <property type="term" value="P:transposition"/>
    <property type="evidence" value="ECO:0007669"/>
    <property type="project" value="UniProtKB-KW"/>
</dbReference>
<keyword evidence="5" id="KW-0233">DNA recombination</keyword>
<evidence type="ECO:0000313" key="8">
    <source>
        <dbReference type="EMBL" id="NYJ32266.1"/>
    </source>
</evidence>
<dbReference type="PANTHER" id="PTHR30405">
    <property type="entry name" value="TRANSPOSASE"/>
    <property type="match status" value="1"/>
</dbReference>
<proteinExistence type="inferred from homology"/>
<organism evidence="8 9">
    <name type="scientific">Nocardiopsis aegyptia</name>
    <dbReference type="NCBI Taxonomy" id="220378"/>
    <lineage>
        <taxon>Bacteria</taxon>
        <taxon>Bacillati</taxon>
        <taxon>Actinomycetota</taxon>
        <taxon>Actinomycetes</taxon>
        <taxon>Streptosporangiales</taxon>
        <taxon>Nocardiopsidaceae</taxon>
        <taxon>Nocardiopsis</taxon>
    </lineage>
</organism>
<dbReference type="EMBL" id="JACCFS010000001">
    <property type="protein sequence ID" value="NYJ32266.1"/>
    <property type="molecule type" value="Genomic_DNA"/>
</dbReference>
<evidence type="ECO:0000256" key="4">
    <source>
        <dbReference type="ARBA" id="ARBA00023125"/>
    </source>
</evidence>
<feature type="domain" description="Cas12f1-like TNB" evidence="7">
    <location>
        <begin position="301"/>
        <end position="367"/>
    </location>
</feature>
<evidence type="ECO:0000313" key="9">
    <source>
        <dbReference type="Proteomes" id="UP000572051"/>
    </source>
</evidence>
<dbReference type="GO" id="GO:0006310">
    <property type="term" value="P:DNA recombination"/>
    <property type="evidence" value="ECO:0007669"/>
    <property type="project" value="UniProtKB-KW"/>
</dbReference>
<dbReference type="Pfam" id="PF07282">
    <property type="entry name" value="Cas12f1-like_TNB"/>
    <property type="match status" value="1"/>
</dbReference>
<dbReference type="InterPro" id="IPR001959">
    <property type="entry name" value="Transposase"/>
</dbReference>
<dbReference type="RefSeq" id="WP_179819998.1">
    <property type="nucleotide sequence ID" value="NZ_JACCFS010000001.1"/>
</dbReference>
<evidence type="ECO:0000259" key="7">
    <source>
        <dbReference type="Pfam" id="PF07282"/>
    </source>
</evidence>
<feature type="domain" description="Probable transposase IS891/IS1136/IS1341" evidence="6">
    <location>
        <begin position="176"/>
        <end position="270"/>
    </location>
</feature>
<evidence type="ECO:0000256" key="2">
    <source>
        <dbReference type="ARBA" id="ARBA00011044"/>
    </source>
</evidence>
<dbReference type="Pfam" id="PF01385">
    <property type="entry name" value="OrfB_IS605"/>
    <property type="match status" value="1"/>
</dbReference>